<dbReference type="GO" id="GO:0050661">
    <property type="term" value="F:NADP binding"/>
    <property type="evidence" value="ECO:0007669"/>
    <property type="project" value="InterPro"/>
</dbReference>
<dbReference type="InterPro" id="IPR002125">
    <property type="entry name" value="CMP_dCMP_dom"/>
</dbReference>
<keyword evidence="19" id="KW-1185">Reference proteome</keyword>
<evidence type="ECO:0000313" key="19">
    <source>
        <dbReference type="Proteomes" id="UP000057158"/>
    </source>
</evidence>
<feature type="binding site" evidence="15">
    <location>
        <position position="208"/>
    </location>
    <ligand>
        <name>substrate</name>
    </ligand>
</feature>
<keyword evidence="10 13" id="KW-0521">NADP</keyword>
<evidence type="ECO:0000256" key="13">
    <source>
        <dbReference type="PIRNR" id="PIRNR006769"/>
    </source>
</evidence>
<dbReference type="InterPro" id="IPR004794">
    <property type="entry name" value="Eubact_RibD"/>
</dbReference>
<feature type="binding site" evidence="15">
    <location>
        <begin position="296"/>
        <end position="302"/>
    </location>
    <ligand>
        <name>NADP(+)</name>
        <dbReference type="ChEBI" id="CHEBI:58349"/>
    </ligand>
</feature>
<protein>
    <recommendedName>
        <fullName evidence="13">Riboflavin biosynthesis protein RibD</fullName>
    </recommendedName>
    <domain>
        <recommendedName>
            <fullName evidence="13">Diaminohydroxyphosphoribosylaminopyrimidine deaminase</fullName>
            <shortName evidence="13">DRAP deaminase</shortName>
            <ecNumber evidence="13">3.5.4.26</ecNumber>
        </recommendedName>
        <alternativeName>
            <fullName evidence="13">Riboflavin-specific deaminase</fullName>
        </alternativeName>
    </domain>
    <domain>
        <recommendedName>
            <fullName evidence="13">5-amino-6-(5-phosphoribosylamino)uracil reductase</fullName>
            <ecNumber evidence="13">1.1.1.193</ecNumber>
        </recommendedName>
        <alternativeName>
            <fullName evidence="13">HTP reductase</fullName>
        </alternativeName>
    </domain>
</protein>
<comment type="pathway">
    <text evidence="2 13">Cofactor biosynthesis; riboflavin biosynthesis; 5-amino-6-(D-ribitylamino)uracil from GTP: step 2/4.</text>
</comment>
<evidence type="ECO:0000256" key="9">
    <source>
        <dbReference type="ARBA" id="ARBA00022833"/>
    </source>
</evidence>
<evidence type="ECO:0000256" key="11">
    <source>
        <dbReference type="ARBA" id="ARBA00023002"/>
    </source>
</evidence>
<dbReference type="PANTHER" id="PTHR38011">
    <property type="entry name" value="DIHYDROFOLATE REDUCTASE FAMILY PROTEIN (AFU_ORTHOLOGUE AFUA_8G06820)"/>
    <property type="match status" value="1"/>
</dbReference>
<dbReference type="NCBIfam" id="TIGR00227">
    <property type="entry name" value="ribD_Cterm"/>
    <property type="match status" value="1"/>
</dbReference>
<feature type="binding site" evidence="15">
    <location>
        <position position="201"/>
    </location>
    <ligand>
        <name>NADP(+)</name>
        <dbReference type="ChEBI" id="CHEBI:58349"/>
    </ligand>
</feature>
<evidence type="ECO:0000256" key="15">
    <source>
        <dbReference type="PIRSR" id="PIRSR006769-2"/>
    </source>
</evidence>
<evidence type="ECO:0000256" key="7">
    <source>
        <dbReference type="ARBA" id="ARBA00022723"/>
    </source>
</evidence>
<feature type="binding site" evidence="15">
    <location>
        <position position="205"/>
    </location>
    <ligand>
        <name>substrate</name>
    </ligand>
</feature>
<feature type="binding site" evidence="15">
    <location>
        <position position="294"/>
    </location>
    <ligand>
        <name>substrate</name>
    </ligand>
</feature>
<evidence type="ECO:0000256" key="10">
    <source>
        <dbReference type="ARBA" id="ARBA00022857"/>
    </source>
</evidence>
<dbReference type="AlphaFoldDB" id="A0A0M4D9U6"/>
<feature type="binding site" evidence="15">
    <location>
        <position position="185"/>
    </location>
    <ligand>
        <name>substrate</name>
    </ligand>
</feature>
<dbReference type="Pfam" id="PF00383">
    <property type="entry name" value="dCMP_cyt_deam_1"/>
    <property type="match status" value="1"/>
</dbReference>
<keyword evidence="7 13" id="KW-0479">Metal-binding</keyword>
<feature type="binding site" evidence="16">
    <location>
        <position position="51"/>
    </location>
    <ligand>
        <name>Zn(2+)</name>
        <dbReference type="ChEBI" id="CHEBI:29105"/>
        <note>catalytic</note>
    </ligand>
</feature>
<dbReference type="InterPro" id="IPR002734">
    <property type="entry name" value="RibDG_C"/>
</dbReference>
<dbReference type="EC" id="1.1.1.193" evidence="13"/>
<dbReference type="NCBIfam" id="TIGR00326">
    <property type="entry name" value="eubact_ribD"/>
    <property type="match status" value="1"/>
</dbReference>
<dbReference type="STRING" id="1603606.DSOUD_2025"/>
<evidence type="ECO:0000256" key="16">
    <source>
        <dbReference type="PIRSR" id="PIRSR006769-3"/>
    </source>
</evidence>
<evidence type="ECO:0000256" key="8">
    <source>
        <dbReference type="ARBA" id="ARBA00022801"/>
    </source>
</evidence>
<dbReference type="Gene3D" id="3.40.140.10">
    <property type="entry name" value="Cytidine Deaminase, domain 2"/>
    <property type="match status" value="1"/>
</dbReference>
<comment type="cofactor">
    <cofactor evidence="13 16">
        <name>Zn(2+)</name>
        <dbReference type="ChEBI" id="CHEBI:29105"/>
    </cofactor>
    <text evidence="13 16">Binds 1 zinc ion.</text>
</comment>
<evidence type="ECO:0000256" key="4">
    <source>
        <dbReference type="ARBA" id="ARBA00005259"/>
    </source>
</evidence>
<evidence type="ECO:0000256" key="3">
    <source>
        <dbReference type="ARBA" id="ARBA00004910"/>
    </source>
</evidence>
<keyword evidence="11 13" id="KW-0560">Oxidoreductase</keyword>
<dbReference type="PROSITE" id="PS51747">
    <property type="entry name" value="CYT_DCMP_DEAMINASES_2"/>
    <property type="match status" value="1"/>
</dbReference>
<keyword evidence="8 13" id="KW-0378">Hydrolase</keyword>
<evidence type="ECO:0000256" key="6">
    <source>
        <dbReference type="ARBA" id="ARBA00022619"/>
    </source>
</evidence>
<evidence type="ECO:0000256" key="1">
    <source>
        <dbReference type="ARBA" id="ARBA00002151"/>
    </source>
</evidence>
<dbReference type="Gene3D" id="3.40.430.10">
    <property type="entry name" value="Dihydrofolate Reductase, subunit A"/>
    <property type="match status" value="1"/>
</dbReference>
<dbReference type="EC" id="3.5.4.26" evidence="13"/>
<sequence>MPLTAQYMQRALDLARQGAGRTRPNPAVGAVIVREGEVVGEGFHPAAGEPHAEIFALRQAGELARGSDLYVTLEPCSHQGRTGPCAEAVVAAGIGRVFIGTLDPNPKVCGRGRARIEAAGIPVIVGILEEECRRLIAPFAKHVVTGLPYLILKSAITLDGFTATAIGDSQWITSPSSRLQVHHLRDQVDGIMVGIGTVLSDNPQLTTRLPEGGRDPLRIVVDSTLKIPEDAALLNGSSAPPLIVTTARAPQNRIDALSSRGAEILTIAEGEGGVDLAAMMAELGRRGLQSILLEGGAHLNGAALRAGLVDRVMIFIAPKLLGGNDGRGIFAGPGARLLDGAVELDHLRVSRFEDDILVEGEVRKCLQG</sequence>
<dbReference type="KEGG" id="des:DSOUD_2025"/>
<comment type="pathway">
    <text evidence="3 13">Cofactor biosynthesis; riboflavin biosynthesis; 5-amino-6-(D-ribitylamino)uracil from GTP: step 3/4.</text>
</comment>
<dbReference type="RefSeq" id="WP_423739498.1">
    <property type="nucleotide sequence ID" value="NZ_CP010802.1"/>
</dbReference>
<dbReference type="InterPro" id="IPR024072">
    <property type="entry name" value="DHFR-like_dom_sf"/>
</dbReference>
<organism evidence="18 19">
    <name type="scientific">Desulfuromonas soudanensis</name>
    <dbReference type="NCBI Taxonomy" id="1603606"/>
    <lineage>
        <taxon>Bacteria</taxon>
        <taxon>Pseudomonadati</taxon>
        <taxon>Thermodesulfobacteriota</taxon>
        <taxon>Desulfuromonadia</taxon>
        <taxon>Desulfuromonadales</taxon>
        <taxon>Desulfuromonadaceae</taxon>
        <taxon>Desulfuromonas</taxon>
    </lineage>
</organism>
<dbReference type="PATRIC" id="fig|1603606.3.peg.2188"/>
<dbReference type="PANTHER" id="PTHR38011:SF7">
    <property type="entry name" value="2,5-DIAMINO-6-RIBOSYLAMINO-4(3H)-PYRIMIDINONE 5'-PHOSPHATE REDUCTASE"/>
    <property type="match status" value="1"/>
</dbReference>
<dbReference type="InterPro" id="IPR016192">
    <property type="entry name" value="APOBEC/CMP_deaminase_Zn-bd"/>
</dbReference>
<accession>A0A0M4D9U6</accession>
<dbReference type="GO" id="GO:0008835">
    <property type="term" value="F:diaminohydroxyphosphoribosylaminopyrimidine deaminase activity"/>
    <property type="evidence" value="ECO:0007669"/>
    <property type="project" value="UniProtKB-EC"/>
</dbReference>
<name>A0A0M4D9U6_9BACT</name>
<dbReference type="GO" id="GO:0009231">
    <property type="term" value="P:riboflavin biosynthetic process"/>
    <property type="evidence" value="ECO:0007669"/>
    <property type="project" value="UniProtKB-UniPathway"/>
</dbReference>
<keyword evidence="9 13" id="KW-0862">Zinc</keyword>
<feature type="domain" description="CMP/dCMP-type deaminase" evidence="17">
    <location>
        <begin position="2"/>
        <end position="122"/>
    </location>
</feature>
<dbReference type="Pfam" id="PF01872">
    <property type="entry name" value="RibD_C"/>
    <property type="match status" value="1"/>
</dbReference>
<evidence type="ECO:0000259" key="17">
    <source>
        <dbReference type="PROSITE" id="PS51747"/>
    </source>
</evidence>
<dbReference type="SUPFAM" id="SSF53927">
    <property type="entry name" value="Cytidine deaminase-like"/>
    <property type="match status" value="1"/>
</dbReference>
<evidence type="ECO:0000313" key="18">
    <source>
        <dbReference type="EMBL" id="ALC16792.1"/>
    </source>
</evidence>
<feature type="binding site" evidence="16">
    <location>
        <position position="85"/>
    </location>
    <ligand>
        <name>Zn(2+)</name>
        <dbReference type="ChEBI" id="CHEBI:29105"/>
        <note>catalytic</note>
    </ligand>
</feature>
<dbReference type="GO" id="GO:0008703">
    <property type="term" value="F:5-amino-6-(5-phosphoribosylamino)uracil reductase activity"/>
    <property type="evidence" value="ECO:0007669"/>
    <property type="project" value="UniProtKB-EC"/>
</dbReference>
<evidence type="ECO:0000256" key="5">
    <source>
        <dbReference type="ARBA" id="ARBA00007417"/>
    </source>
</evidence>
<keyword evidence="6 13" id="KW-0686">Riboflavin biosynthesis</keyword>
<reference evidence="18 19" key="1">
    <citation type="submission" date="2015-07" db="EMBL/GenBank/DDBJ databases">
        <title>Isolation and Genomic Characterization of a Novel Halophilic Metal-Reducing Deltaproteobacterium from the Deep Subsurface.</title>
        <authorList>
            <person name="Badalamenti J.P."/>
            <person name="Summers Z.M."/>
            <person name="Gralnick J.A."/>
            <person name="Bond D.R."/>
        </authorList>
    </citation>
    <scope>NUCLEOTIDE SEQUENCE [LARGE SCALE GENOMIC DNA]</scope>
    <source>
        <strain evidence="18 19">WTL</strain>
    </source>
</reference>
<feature type="binding site" evidence="15">
    <location>
        <position position="155"/>
    </location>
    <ligand>
        <name>NADP(+)</name>
        <dbReference type="ChEBI" id="CHEBI:58349"/>
    </ligand>
</feature>
<gene>
    <name evidence="18" type="primary">ribD</name>
    <name evidence="18" type="ORF">DSOUD_2025</name>
</gene>
<feature type="binding site" evidence="15">
    <location>
        <position position="197"/>
    </location>
    <ligand>
        <name>NADP(+)</name>
        <dbReference type="ChEBI" id="CHEBI:58349"/>
    </ligand>
</feature>
<comment type="similarity">
    <text evidence="4 13">In the N-terminal section; belongs to the cytidine and deoxycytidylate deaminase family.</text>
</comment>
<dbReference type="GO" id="GO:0008270">
    <property type="term" value="F:zinc ion binding"/>
    <property type="evidence" value="ECO:0007669"/>
    <property type="project" value="InterPro"/>
</dbReference>
<dbReference type="InterPro" id="IPR011549">
    <property type="entry name" value="RibD_C"/>
</dbReference>
<evidence type="ECO:0000256" key="12">
    <source>
        <dbReference type="ARBA" id="ARBA00023268"/>
    </source>
</evidence>
<feature type="active site" description="Proton donor" evidence="14">
    <location>
        <position position="53"/>
    </location>
</feature>
<dbReference type="InterPro" id="IPR050765">
    <property type="entry name" value="Riboflavin_Biosynth_HTPR"/>
</dbReference>
<dbReference type="SUPFAM" id="SSF53597">
    <property type="entry name" value="Dihydrofolate reductase-like"/>
    <property type="match status" value="1"/>
</dbReference>
<keyword evidence="12" id="KW-0511">Multifunctional enzyme</keyword>
<dbReference type="CDD" id="cd01284">
    <property type="entry name" value="Riboflavin_deaminase-reductase"/>
    <property type="match status" value="1"/>
</dbReference>
<feature type="binding site" evidence="15">
    <location>
        <position position="171"/>
    </location>
    <ligand>
        <name>NADP(+)</name>
        <dbReference type="ChEBI" id="CHEBI:58349"/>
    </ligand>
</feature>
<feature type="binding site" evidence="15">
    <location>
        <position position="223"/>
    </location>
    <ligand>
        <name>NADP(+)</name>
        <dbReference type="ChEBI" id="CHEBI:58349"/>
    </ligand>
</feature>
<dbReference type="PROSITE" id="PS00903">
    <property type="entry name" value="CYT_DCMP_DEAMINASES_1"/>
    <property type="match status" value="1"/>
</dbReference>
<comment type="function">
    <text evidence="1 13">Converts 2,5-diamino-6-(ribosylamino)-4(3h)-pyrimidinone 5'-phosphate into 5-amino-6-(ribosylamino)-2,4(1h,3h)-pyrimidinedione 5'-phosphate.</text>
</comment>
<feature type="binding site" evidence="16">
    <location>
        <position position="76"/>
    </location>
    <ligand>
        <name>Zn(2+)</name>
        <dbReference type="ChEBI" id="CHEBI:29105"/>
        <note>catalytic</note>
    </ligand>
</feature>
<comment type="catalytic activity">
    <reaction evidence="13">
        <text>2,5-diamino-6-hydroxy-4-(5-phosphoribosylamino)-pyrimidine + H2O + H(+) = 5-amino-6-(5-phospho-D-ribosylamino)uracil + NH4(+)</text>
        <dbReference type="Rhea" id="RHEA:21868"/>
        <dbReference type="ChEBI" id="CHEBI:15377"/>
        <dbReference type="ChEBI" id="CHEBI:15378"/>
        <dbReference type="ChEBI" id="CHEBI:28938"/>
        <dbReference type="ChEBI" id="CHEBI:58453"/>
        <dbReference type="ChEBI" id="CHEBI:58614"/>
        <dbReference type="EC" id="3.5.4.26"/>
    </reaction>
</comment>
<evidence type="ECO:0000256" key="2">
    <source>
        <dbReference type="ARBA" id="ARBA00004882"/>
    </source>
</evidence>
<comment type="similarity">
    <text evidence="5 13">In the C-terminal section; belongs to the HTP reductase family.</text>
</comment>
<dbReference type="EMBL" id="CP010802">
    <property type="protein sequence ID" value="ALC16792.1"/>
    <property type="molecule type" value="Genomic_DNA"/>
</dbReference>
<evidence type="ECO:0000256" key="14">
    <source>
        <dbReference type="PIRSR" id="PIRSR006769-1"/>
    </source>
</evidence>
<dbReference type="InterPro" id="IPR016193">
    <property type="entry name" value="Cytidine_deaminase-like"/>
</dbReference>
<proteinExistence type="inferred from homology"/>
<dbReference type="FunFam" id="3.40.140.10:FF:000025">
    <property type="entry name" value="Riboflavin biosynthesis protein RibD"/>
    <property type="match status" value="1"/>
</dbReference>
<comment type="catalytic activity">
    <reaction evidence="13">
        <text>5-amino-6-(5-phospho-D-ribitylamino)uracil + NADP(+) = 5-amino-6-(5-phospho-D-ribosylamino)uracil + NADPH + H(+)</text>
        <dbReference type="Rhea" id="RHEA:17845"/>
        <dbReference type="ChEBI" id="CHEBI:15378"/>
        <dbReference type="ChEBI" id="CHEBI:57783"/>
        <dbReference type="ChEBI" id="CHEBI:58349"/>
        <dbReference type="ChEBI" id="CHEBI:58421"/>
        <dbReference type="ChEBI" id="CHEBI:58453"/>
        <dbReference type="EC" id="1.1.1.193"/>
    </reaction>
</comment>
<dbReference type="UniPathway" id="UPA00275">
    <property type="reaction ID" value="UER00401"/>
</dbReference>
<dbReference type="PIRSF" id="PIRSF006769">
    <property type="entry name" value="RibD"/>
    <property type="match status" value="1"/>
</dbReference>
<dbReference type="Proteomes" id="UP000057158">
    <property type="component" value="Chromosome"/>
</dbReference>
<feature type="binding site" evidence="15">
    <location>
        <position position="169"/>
    </location>
    <ligand>
        <name>NADP(+)</name>
        <dbReference type="ChEBI" id="CHEBI:58349"/>
    </ligand>
</feature>